<dbReference type="EMBL" id="JNOC01000014">
    <property type="protein sequence ID" value="KPH56522.1"/>
    <property type="molecule type" value="Genomic_DNA"/>
</dbReference>
<dbReference type="STRING" id="35818.HPU229336_06460"/>
<sequence length="104" mass="12211">MEEARIVSKIESRILKHFGKDELEIYNTFSRKMRASYAMYIGTTKRKPIMSPKSWESARVFKEDLTSFKEISESLKLDMRAVIKCYRSGIKKIKERLEAEAVLD</sequence>
<proteinExistence type="predicted"/>
<dbReference type="RefSeq" id="WP_005020531.1">
    <property type="nucleotide sequence ID" value="NZ_CABKNZ010000044.1"/>
</dbReference>
<evidence type="ECO:0000313" key="4">
    <source>
        <dbReference type="Proteomes" id="UP000037997"/>
    </source>
</evidence>
<evidence type="ECO:0000313" key="3">
    <source>
        <dbReference type="Proteomes" id="UP000037800"/>
    </source>
</evidence>
<dbReference type="Proteomes" id="UP000037800">
    <property type="component" value="Unassembled WGS sequence"/>
</dbReference>
<dbReference type="AlphaFoldDB" id="A0A0N1MRQ8"/>
<reference evidence="3 4" key="1">
    <citation type="submission" date="2014-06" db="EMBL/GenBank/DDBJ databases">
        <title>Helicobacter pullorum isolates in fresh chicken meat - phenotypic and genotypic features.</title>
        <authorList>
            <person name="Borges V."/>
            <person name="Santos A."/>
            <person name="Correia C.B."/>
            <person name="Saraiva M."/>
            <person name="Menard A."/>
            <person name="Vieira L."/>
            <person name="Sampaio D.A."/>
            <person name="Gomes J.P."/>
            <person name="Oleastro M."/>
        </authorList>
    </citation>
    <scope>NUCLEOTIDE SEQUENCE [LARGE SCALE GENOMIC DNA]</scope>
    <source>
        <strain evidence="2 4">229334/12</strain>
        <strain evidence="1 3">229336/12</strain>
    </source>
</reference>
<gene>
    <name evidence="2" type="ORF">HPU229334_01060</name>
    <name evidence="1" type="ORF">HPU229336_06460</name>
</gene>
<name>A0A0N1MRQ8_9HELI</name>
<comment type="caution">
    <text evidence="2">The sequence shown here is derived from an EMBL/GenBank/DDBJ whole genome shotgun (WGS) entry which is preliminary data.</text>
</comment>
<evidence type="ECO:0000313" key="1">
    <source>
        <dbReference type="EMBL" id="KPH51514.1"/>
    </source>
</evidence>
<dbReference type="EMBL" id="JNUR01000004">
    <property type="protein sequence ID" value="KPH51514.1"/>
    <property type="molecule type" value="Genomic_DNA"/>
</dbReference>
<dbReference type="Proteomes" id="UP000037997">
    <property type="component" value="Unassembled WGS sequence"/>
</dbReference>
<organism evidence="2 4">
    <name type="scientific">Helicobacter pullorum</name>
    <dbReference type="NCBI Taxonomy" id="35818"/>
    <lineage>
        <taxon>Bacteria</taxon>
        <taxon>Pseudomonadati</taxon>
        <taxon>Campylobacterota</taxon>
        <taxon>Epsilonproteobacteria</taxon>
        <taxon>Campylobacterales</taxon>
        <taxon>Helicobacteraceae</taxon>
        <taxon>Helicobacter</taxon>
    </lineage>
</organism>
<evidence type="ECO:0000313" key="2">
    <source>
        <dbReference type="EMBL" id="KPH56522.1"/>
    </source>
</evidence>
<accession>A0A0N1MRQ8</accession>
<dbReference type="PATRIC" id="fig|35818.10.peg.1313"/>
<protein>
    <submittedName>
        <fullName evidence="2">Uncharacterized protein</fullName>
    </submittedName>
</protein>